<evidence type="ECO:0000313" key="8">
    <source>
        <dbReference type="Proteomes" id="UP000179047"/>
    </source>
</evidence>
<dbReference type="InterPro" id="IPR045584">
    <property type="entry name" value="Pilin-like"/>
</dbReference>
<dbReference type="GO" id="GO:0016020">
    <property type="term" value="C:membrane"/>
    <property type="evidence" value="ECO:0007669"/>
    <property type="project" value="UniProtKB-SubCell"/>
</dbReference>
<dbReference type="GO" id="GO:0015628">
    <property type="term" value="P:protein secretion by the type II secretion system"/>
    <property type="evidence" value="ECO:0007669"/>
    <property type="project" value="InterPro"/>
</dbReference>
<dbReference type="PRINTS" id="PR00885">
    <property type="entry name" value="BCTERIALGSPH"/>
</dbReference>
<keyword evidence="3 6" id="KW-0812">Transmembrane</keyword>
<sequence length="170" mass="17614">MKSLVRGIGRALGSSKGFTLIELLIVIAIIAILAAVVLVALNPARQFAQANNAQRASNLNTILNAVHQYAVDNKGSISALSIPTAPASAAVCNLTGACTNLLSLSQLTTNQNYIAAFPVDPSCPTSCSVTDFTQGTNALSTGYRIQQSANGRVTVWAPGAQLGVLMTVTR</sequence>
<keyword evidence="2" id="KW-0488">Methylation</keyword>
<reference evidence="7 8" key="1">
    <citation type="journal article" date="2016" name="Nat. Commun.">
        <title>Thousands of microbial genomes shed light on interconnected biogeochemical processes in an aquifer system.</title>
        <authorList>
            <person name="Anantharaman K."/>
            <person name="Brown C.T."/>
            <person name="Hug L.A."/>
            <person name="Sharon I."/>
            <person name="Castelle C.J."/>
            <person name="Probst A.J."/>
            <person name="Thomas B.C."/>
            <person name="Singh A."/>
            <person name="Wilkins M.J."/>
            <person name="Karaoz U."/>
            <person name="Brodie E.L."/>
            <person name="Williams K.H."/>
            <person name="Hubbard S.S."/>
            <person name="Banfield J.F."/>
        </authorList>
    </citation>
    <scope>NUCLEOTIDE SEQUENCE [LARGE SCALE GENOMIC DNA]</scope>
</reference>
<dbReference type="Gene3D" id="3.30.700.10">
    <property type="entry name" value="Glycoprotein, Type 4 Pilin"/>
    <property type="match status" value="1"/>
</dbReference>
<comment type="caution">
    <text evidence="7">The sequence shown here is derived from an EMBL/GenBank/DDBJ whole genome shotgun (WGS) entry which is preliminary data.</text>
</comment>
<dbReference type="Proteomes" id="UP000179047">
    <property type="component" value="Unassembled WGS sequence"/>
</dbReference>
<dbReference type="SUPFAM" id="SSF54523">
    <property type="entry name" value="Pili subunits"/>
    <property type="match status" value="1"/>
</dbReference>
<keyword evidence="4 6" id="KW-1133">Transmembrane helix</keyword>
<proteinExistence type="predicted"/>
<evidence type="ECO:0000256" key="2">
    <source>
        <dbReference type="ARBA" id="ARBA00022481"/>
    </source>
</evidence>
<evidence type="ECO:0000256" key="1">
    <source>
        <dbReference type="ARBA" id="ARBA00004167"/>
    </source>
</evidence>
<dbReference type="EMBL" id="MGKP01000023">
    <property type="protein sequence ID" value="OGN28144.1"/>
    <property type="molecule type" value="Genomic_DNA"/>
</dbReference>
<name>A0A1F8GRV1_9BACT</name>
<dbReference type="InterPro" id="IPR012902">
    <property type="entry name" value="N_methyl_site"/>
</dbReference>
<dbReference type="STRING" id="1802701.A3A33_02205"/>
<feature type="transmembrane region" description="Helical" evidence="6">
    <location>
        <begin position="20"/>
        <end position="41"/>
    </location>
</feature>
<dbReference type="PROSITE" id="PS00409">
    <property type="entry name" value="PROKAR_NTER_METHYL"/>
    <property type="match status" value="1"/>
</dbReference>
<dbReference type="AlphaFoldDB" id="A0A1F8GRV1"/>
<organism evidence="7 8">
    <name type="scientific">Candidatus Yanofskybacteria bacterium RIFCSPLOWO2_01_FULL_49_25</name>
    <dbReference type="NCBI Taxonomy" id="1802701"/>
    <lineage>
        <taxon>Bacteria</taxon>
        <taxon>Candidatus Yanofskyibacteriota</taxon>
    </lineage>
</organism>
<comment type="subcellular location">
    <subcellularLocation>
        <location evidence="1">Membrane</location>
        <topology evidence="1">Single-pass membrane protein</topology>
    </subcellularLocation>
</comment>
<dbReference type="InterPro" id="IPR002416">
    <property type="entry name" value="T2SS_protein-GspH"/>
</dbReference>
<dbReference type="NCBIfam" id="TIGR02532">
    <property type="entry name" value="IV_pilin_GFxxxE"/>
    <property type="match status" value="1"/>
</dbReference>
<gene>
    <name evidence="7" type="ORF">A3A33_02205</name>
</gene>
<dbReference type="Pfam" id="PF07963">
    <property type="entry name" value="N_methyl"/>
    <property type="match status" value="1"/>
</dbReference>
<accession>A0A1F8GRV1</accession>
<evidence type="ECO:0000256" key="5">
    <source>
        <dbReference type="ARBA" id="ARBA00023136"/>
    </source>
</evidence>
<evidence type="ECO:0008006" key="9">
    <source>
        <dbReference type="Google" id="ProtNLM"/>
    </source>
</evidence>
<evidence type="ECO:0000313" key="7">
    <source>
        <dbReference type="EMBL" id="OGN28144.1"/>
    </source>
</evidence>
<dbReference type="PANTHER" id="PTHR30093">
    <property type="entry name" value="GENERAL SECRETION PATHWAY PROTEIN G"/>
    <property type="match status" value="1"/>
</dbReference>
<evidence type="ECO:0000256" key="6">
    <source>
        <dbReference type="SAM" id="Phobius"/>
    </source>
</evidence>
<dbReference type="GO" id="GO:0015627">
    <property type="term" value="C:type II protein secretion system complex"/>
    <property type="evidence" value="ECO:0007669"/>
    <property type="project" value="InterPro"/>
</dbReference>
<protein>
    <recommendedName>
        <fullName evidence="9">Type II secretion system protein GspG C-terminal domain-containing protein</fullName>
    </recommendedName>
</protein>
<evidence type="ECO:0000256" key="3">
    <source>
        <dbReference type="ARBA" id="ARBA00022692"/>
    </source>
</evidence>
<evidence type="ECO:0000256" key="4">
    <source>
        <dbReference type="ARBA" id="ARBA00022989"/>
    </source>
</evidence>
<keyword evidence="5 6" id="KW-0472">Membrane</keyword>